<evidence type="ECO:0000313" key="10">
    <source>
        <dbReference type="RefSeq" id="XP_031438033.1"/>
    </source>
</evidence>
<dbReference type="InterPro" id="IPR043563">
    <property type="entry name" value="Sp110/Sp140/Sp140L-like"/>
</dbReference>
<dbReference type="Proteomes" id="UP000515152">
    <property type="component" value="Chromosome 15"/>
</dbReference>
<dbReference type="KEGG" id="char:105899521"/>
<dbReference type="PANTHER" id="PTHR46386">
    <property type="entry name" value="NUCLEAR BODY PROTEIN SP140"/>
    <property type="match status" value="1"/>
</dbReference>
<feature type="domain" description="HSR" evidence="8">
    <location>
        <begin position="1"/>
        <end position="110"/>
    </location>
</feature>
<accession>A0A6P8GFZ7</accession>
<dbReference type="InterPro" id="IPR004865">
    <property type="entry name" value="HSR_dom"/>
</dbReference>
<dbReference type="SMART" id="SM00249">
    <property type="entry name" value="PHD"/>
    <property type="match status" value="2"/>
</dbReference>
<dbReference type="InterPro" id="IPR019787">
    <property type="entry name" value="Znf_PHD-finger"/>
</dbReference>
<evidence type="ECO:0000256" key="4">
    <source>
        <dbReference type="ARBA" id="ARBA00023125"/>
    </source>
</evidence>
<dbReference type="PROSITE" id="PS01359">
    <property type="entry name" value="ZF_PHD_1"/>
    <property type="match status" value="1"/>
</dbReference>
<proteinExistence type="predicted"/>
<dbReference type="GO" id="GO:0000981">
    <property type="term" value="F:DNA-binding transcription factor activity, RNA polymerase II-specific"/>
    <property type="evidence" value="ECO:0007669"/>
    <property type="project" value="TreeGrafter"/>
</dbReference>
<dbReference type="OrthoDB" id="787137at2759"/>
<dbReference type="InterPro" id="IPR001965">
    <property type="entry name" value="Znf_PHD"/>
</dbReference>
<keyword evidence="3" id="KW-0862">Zinc</keyword>
<keyword evidence="2 5" id="KW-0863">Zinc-finger</keyword>
<evidence type="ECO:0000256" key="5">
    <source>
        <dbReference type="PROSITE-ProRule" id="PRU00146"/>
    </source>
</evidence>
<dbReference type="GO" id="GO:0005634">
    <property type="term" value="C:nucleus"/>
    <property type="evidence" value="ECO:0007669"/>
    <property type="project" value="InterPro"/>
</dbReference>
<dbReference type="CTD" id="326"/>
<dbReference type="GO" id="GO:0008270">
    <property type="term" value="F:zinc ion binding"/>
    <property type="evidence" value="ECO:0007669"/>
    <property type="project" value="UniProtKB-KW"/>
</dbReference>
<dbReference type="InterPro" id="IPR008087">
    <property type="entry name" value="AIRE"/>
</dbReference>
<dbReference type="GO" id="GO:0045182">
    <property type="term" value="F:translation regulator activity"/>
    <property type="evidence" value="ECO:0007669"/>
    <property type="project" value="InterPro"/>
</dbReference>
<feature type="region of interest" description="Disordered" evidence="6">
    <location>
        <begin position="117"/>
        <end position="175"/>
    </location>
</feature>
<evidence type="ECO:0000259" key="7">
    <source>
        <dbReference type="PROSITE" id="PS50016"/>
    </source>
</evidence>
<dbReference type="GO" id="GO:0005737">
    <property type="term" value="C:cytoplasm"/>
    <property type="evidence" value="ECO:0007669"/>
    <property type="project" value="InterPro"/>
</dbReference>
<dbReference type="Pfam" id="PF00628">
    <property type="entry name" value="PHD"/>
    <property type="match status" value="1"/>
</dbReference>
<sequence length="344" mass="37321">MSRSEAWGDFDLYAKLKVSRTEIAMAIDDPFPLLYGLADHSIIPESLLKETVERGEKEGVHKAMYSLLSWLLQQGADTIQAFWRNLSKEYNQLSYPKLQTLLSRIFRDRSVWGSRQRRSLVTTTPAQGGARKRSGSGQQLISRHKKSDVPPIADPGLQGQCAEQEEASSAGKPEVAVTHISQQGELLSSSTTTRTGDVNDDECAVCKDGGELICCDGCPLAFHLSCLNPPLTSIPSGSWRCGHCQGTQIAPVQCPAGEGVVRVLCGICHLSGGDLITCAQCHQGYHGQCHFTGSPVCDGAEQATSVVRKEEFDSVVGEGSVDTILQWAFHNLSRPLADSQGFFP</sequence>
<evidence type="ECO:0000256" key="6">
    <source>
        <dbReference type="SAM" id="MobiDB-lite"/>
    </source>
</evidence>
<dbReference type="AlphaFoldDB" id="A0A6P8GFZ7"/>
<keyword evidence="4" id="KW-0238">DNA-binding</keyword>
<evidence type="ECO:0000259" key="8">
    <source>
        <dbReference type="PROSITE" id="PS51414"/>
    </source>
</evidence>
<name>A0A6P8GFZ7_CLUHA</name>
<evidence type="ECO:0000313" key="9">
    <source>
        <dbReference type="Proteomes" id="UP000515152"/>
    </source>
</evidence>
<dbReference type="Pfam" id="PF03172">
    <property type="entry name" value="HSR"/>
    <property type="match status" value="1"/>
</dbReference>
<protein>
    <submittedName>
        <fullName evidence="10">Autoimmune regulator</fullName>
    </submittedName>
</protein>
<dbReference type="RefSeq" id="XP_031438033.1">
    <property type="nucleotide sequence ID" value="XM_031582173.1"/>
</dbReference>
<dbReference type="InterPro" id="IPR011011">
    <property type="entry name" value="Znf_FYVE_PHD"/>
</dbReference>
<evidence type="ECO:0000256" key="1">
    <source>
        <dbReference type="ARBA" id="ARBA00022723"/>
    </source>
</evidence>
<dbReference type="InterPro" id="IPR019786">
    <property type="entry name" value="Zinc_finger_PHD-type_CS"/>
</dbReference>
<evidence type="ECO:0000256" key="3">
    <source>
        <dbReference type="ARBA" id="ARBA00022833"/>
    </source>
</evidence>
<dbReference type="PROSITE" id="PS51414">
    <property type="entry name" value="HSR"/>
    <property type="match status" value="1"/>
</dbReference>
<dbReference type="PRINTS" id="PR01711">
    <property type="entry name" value="AIREGULATOR"/>
</dbReference>
<organism evidence="9 10">
    <name type="scientific">Clupea harengus</name>
    <name type="common">Atlantic herring</name>
    <dbReference type="NCBI Taxonomy" id="7950"/>
    <lineage>
        <taxon>Eukaryota</taxon>
        <taxon>Metazoa</taxon>
        <taxon>Chordata</taxon>
        <taxon>Craniata</taxon>
        <taxon>Vertebrata</taxon>
        <taxon>Euteleostomi</taxon>
        <taxon>Actinopterygii</taxon>
        <taxon>Neopterygii</taxon>
        <taxon>Teleostei</taxon>
        <taxon>Clupei</taxon>
        <taxon>Clupeiformes</taxon>
        <taxon>Clupeoidei</taxon>
        <taxon>Clupeidae</taxon>
        <taxon>Clupea</taxon>
    </lineage>
</organism>
<keyword evidence="9" id="KW-1185">Reference proteome</keyword>
<keyword evidence="1" id="KW-0479">Metal-binding</keyword>
<dbReference type="GO" id="GO:0006959">
    <property type="term" value="P:humoral immune response"/>
    <property type="evidence" value="ECO:0007669"/>
    <property type="project" value="InterPro"/>
</dbReference>
<dbReference type="SUPFAM" id="SSF57903">
    <property type="entry name" value="FYVE/PHD zinc finger"/>
    <property type="match status" value="1"/>
</dbReference>
<dbReference type="InterPro" id="IPR013083">
    <property type="entry name" value="Znf_RING/FYVE/PHD"/>
</dbReference>
<feature type="domain" description="PHD-type" evidence="7">
    <location>
        <begin position="200"/>
        <end position="247"/>
    </location>
</feature>
<dbReference type="CDD" id="cd15539">
    <property type="entry name" value="PHD1_AIRE"/>
    <property type="match status" value="1"/>
</dbReference>
<dbReference type="PANTHER" id="PTHR46386:SF11">
    <property type="entry name" value="AUTOIMMUNE REGULATOR"/>
    <property type="match status" value="1"/>
</dbReference>
<dbReference type="Gene3D" id="3.30.40.10">
    <property type="entry name" value="Zinc/RING finger domain, C3HC4 (zinc finger)"/>
    <property type="match status" value="2"/>
</dbReference>
<dbReference type="GO" id="GO:0003677">
    <property type="term" value="F:DNA binding"/>
    <property type="evidence" value="ECO:0007669"/>
    <property type="project" value="UniProtKB-KW"/>
</dbReference>
<reference evidence="10" key="1">
    <citation type="submission" date="2025-08" db="UniProtKB">
        <authorList>
            <consortium name="RefSeq"/>
        </authorList>
    </citation>
    <scope>IDENTIFICATION</scope>
</reference>
<evidence type="ECO:0000256" key="2">
    <source>
        <dbReference type="ARBA" id="ARBA00022771"/>
    </source>
</evidence>
<dbReference type="GeneID" id="105899521"/>
<gene>
    <name evidence="10" type="primary">aire</name>
</gene>
<dbReference type="PROSITE" id="PS50016">
    <property type="entry name" value="ZF_PHD_2"/>
    <property type="match status" value="1"/>
</dbReference>